<evidence type="ECO:0000256" key="1">
    <source>
        <dbReference type="SAM" id="MobiDB-lite"/>
    </source>
</evidence>
<feature type="compositionally biased region" description="Basic and acidic residues" evidence="1">
    <location>
        <begin position="74"/>
        <end position="86"/>
    </location>
</feature>
<organism evidence="2">
    <name type="scientific">mine drainage metagenome</name>
    <dbReference type="NCBI Taxonomy" id="410659"/>
    <lineage>
        <taxon>unclassified sequences</taxon>
        <taxon>metagenomes</taxon>
        <taxon>ecological metagenomes</taxon>
    </lineage>
</organism>
<name>A0A1J5PJ52_9ZZZZ</name>
<reference evidence="2" key="1">
    <citation type="submission" date="2016-10" db="EMBL/GenBank/DDBJ databases">
        <title>Sequence of Gallionella enrichment culture.</title>
        <authorList>
            <person name="Poehlein A."/>
            <person name="Muehling M."/>
            <person name="Daniel R."/>
        </authorList>
    </citation>
    <scope>NUCLEOTIDE SEQUENCE</scope>
</reference>
<feature type="compositionally biased region" description="Basic and acidic residues" evidence="1">
    <location>
        <begin position="101"/>
        <end position="122"/>
    </location>
</feature>
<protein>
    <submittedName>
        <fullName evidence="2">Uncharacterized protein</fullName>
    </submittedName>
</protein>
<feature type="compositionally biased region" description="Low complexity" evidence="1">
    <location>
        <begin position="199"/>
        <end position="208"/>
    </location>
</feature>
<dbReference type="EMBL" id="MLJW01003644">
    <property type="protein sequence ID" value="OIQ71617.1"/>
    <property type="molecule type" value="Genomic_DNA"/>
</dbReference>
<comment type="caution">
    <text evidence="2">The sequence shown here is derived from an EMBL/GenBank/DDBJ whole genome shotgun (WGS) entry which is preliminary data.</text>
</comment>
<evidence type="ECO:0000313" key="2">
    <source>
        <dbReference type="EMBL" id="OIQ71617.1"/>
    </source>
</evidence>
<gene>
    <name evidence="2" type="ORF">GALL_467640</name>
</gene>
<sequence length="290" mass="30273">MEAPGPGGQSRVVHHDGAVLRGNAGDPGAGRRAGRPGSRTSHPPVPRRCEPGRFGPRGACPGVGRRLCHRTRPAARDADPRPRWSFRDAGLPGGGRAPRAPGRDRRTVPRRPEHSGVCDRPGHPAPQRGRHAPGRPARAAAPGVRRWPATGPAHGVGRRTRHGGSPGRGRPGRLPADPRRRGPGAAHRLPLRRASGPDAHAAGPAQPRAGHRGRRHARPPARSVHGDRPAQERGAPRCPPGRAGGGVRGPLRGPGSAGSRPVDPRADPLVPRGRLPAATGPHRAHGRGIS</sequence>
<accession>A0A1J5PJ52</accession>
<feature type="compositionally biased region" description="Basic and acidic residues" evidence="1">
    <location>
        <begin position="224"/>
        <end position="235"/>
    </location>
</feature>
<feature type="compositionally biased region" description="Low complexity" evidence="1">
    <location>
        <begin position="134"/>
        <end position="149"/>
    </location>
</feature>
<feature type="compositionally biased region" description="Basic residues" evidence="1">
    <location>
        <begin position="209"/>
        <end position="219"/>
    </location>
</feature>
<feature type="region of interest" description="Disordered" evidence="1">
    <location>
        <begin position="1"/>
        <end position="290"/>
    </location>
</feature>
<proteinExistence type="predicted"/>
<dbReference type="AlphaFoldDB" id="A0A1J5PJ52"/>